<dbReference type="AlphaFoldDB" id="A0A936ZJ70"/>
<dbReference type="EMBL" id="JAEQMY010000145">
    <property type="protein sequence ID" value="MBL0408079.1"/>
    <property type="molecule type" value="Genomic_DNA"/>
</dbReference>
<protein>
    <recommendedName>
        <fullName evidence="1">Putative Flp pilus-assembly TadG-like N-terminal domain-containing protein</fullName>
    </recommendedName>
</protein>
<reference evidence="2" key="1">
    <citation type="submission" date="2021-01" db="EMBL/GenBank/DDBJ databases">
        <title>Microvirga sp.</title>
        <authorList>
            <person name="Kim M.K."/>
        </authorList>
    </citation>
    <scope>NUCLEOTIDE SEQUENCE</scope>
    <source>
        <strain evidence="2">5420S-16</strain>
    </source>
</reference>
<dbReference type="Proteomes" id="UP000605848">
    <property type="component" value="Unassembled WGS sequence"/>
</dbReference>
<organism evidence="2 3">
    <name type="scientific">Microvirga aerilata</name>
    <dbReference type="NCBI Taxonomy" id="670292"/>
    <lineage>
        <taxon>Bacteria</taxon>
        <taxon>Pseudomonadati</taxon>
        <taxon>Pseudomonadota</taxon>
        <taxon>Alphaproteobacteria</taxon>
        <taxon>Hyphomicrobiales</taxon>
        <taxon>Methylobacteriaceae</taxon>
        <taxon>Microvirga</taxon>
    </lineage>
</organism>
<accession>A0A936ZJ70</accession>
<sequence>MPALLGAMGLGTEIGVWYYRQQTMQSAADSAAVAAASAGSASYQVEARGVATKYGLVHGQGHVSVEVQNAVTCPAASAGVVYSECYKVVITSFVPLLLSPLVGYGGNATVPEGGKLVPKTQLVSTAVAARVNTSRKYCVVSLGQADVKVDFDVNGAPKADLAGCGVMSNESMVCNGTARGFAAYADSPTGDSSGCGEVAHRTPSQAIGDSFAKLADNTPIQPCASSNNLDAPPAAAGITYCGDVTLNKDVTITAPTVIVIKSGRLNLNSHKLTGSALTIIFTGVNGYVEGKGTLDITAPTSGDWKGVALYQHPDAQRVDFTLSGSQQEMNVKGLFYFPNAHLTLNGAVNKDVVPAPCLMMMVGSLKVDGGGFFSDSAQCTGLIDLPSKERGRLVG</sequence>
<name>A0A936ZJ70_9HYPH</name>
<proteinExistence type="predicted"/>
<keyword evidence="3" id="KW-1185">Reference proteome</keyword>
<comment type="caution">
    <text evidence="2">The sequence shown here is derived from an EMBL/GenBank/DDBJ whole genome shotgun (WGS) entry which is preliminary data.</text>
</comment>
<evidence type="ECO:0000313" key="2">
    <source>
        <dbReference type="EMBL" id="MBL0408079.1"/>
    </source>
</evidence>
<dbReference type="Pfam" id="PF13400">
    <property type="entry name" value="Tad"/>
    <property type="match status" value="1"/>
</dbReference>
<feature type="domain" description="Putative Flp pilus-assembly TadG-like N-terminal" evidence="1">
    <location>
        <begin position="2"/>
        <end position="38"/>
    </location>
</feature>
<gene>
    <name evidence="2" type="ORF">JKG68_29735</name>
</gene>
<dbReference type="InterPro" id="IPR028087">
    <property type="entry name" value="Tad_N"/>
</dbReference>
<evidence type="ECO:0000259" key="1">
    <source>
        <dbReference type="Pfam" id="PF13400"/>
    </source>
</evidence>
<evidence type="ECO:0000313" key="3">
    <source>
        <dbReference type="Proteomes" id="UP000605848"/>
    </source>
</evidence>